<dbReference type="GO" id="GO:0010041">
    <property type="term" value="P:response to iron(III) ion"/>
    <property type="evidence" value="ECO:0007669"/>
    <property type="project" value="TreeGrafter"/>
</dbReference>
<evidence type="ECO:0000259" key="10">
    <source>
        <dbReference type="Pfam" id="PF13231"/>
    </source>
</evidence>
<dbReference type="PANTHER" id="PTHR33908:SF3">
    <property type="entry name" value="UNDECAPRENYL PHOSPHATE-ALPHA-4-AMINO-4-DEOXY-L-ARABINOSE ARABINOSYL TRANSFERASE"/>
    <property type="match status" value="1"/>
</dbReference>
<feature type="transmembrane region" description="Helical" evidence="9">
    <location>
        <begin position="308"/>
        <end position="332"/>
    </location>
</feature>
<dbReference type="GO" id="GO:0009103">
    <property type="term" value="P:lipopolysaccharide biosynthetic process"/>
    <property type="evidence" value="ECO:0007669"/>
    <property type="project" value="UniProtKB-ARBA"/>
</dbReference>
<evidence type="ECO:0000256" key="3">
    <source>
        <dbReference type="ARBA" id="ARBA00022676"/>
    </source>
</evidence>
<dbReference type="EC" id="2.4.2.43" evidence="11"/>
<evidence type="ECO:0000256" key="4">
    <source>
        <dbReference type="ARBA" id="ARBA00022679"/>
    </source>
</evidence>
<protein>
    <submittedName>
        <fullName evidence="11">4-amino-4-deoxy-l-arabinose lipid A transferase</fullName>
        <ecNumber evidence="11">2.4.2.43</ecNumber>
    </submittedName>
</protein>
<feature type="transmembrane region" description="Helical" evidence="9">
    <location>
        <begin position="270"/>
        <end position="287"/>
    </location>
</feature>
<dbReference type="GO" id="GO:0005886">
    <property type="term" value="C:plasma membrane"/>
    <property type="evidence" value="ECO:0007669"/>
    <property type="project" value="UniProtKB-SubCell"/>
</dbReference>
<dbReference type="Proteomes" id="UP000077037">
    <property type="component" value="Unassembled WGS sequence"/>
</dbReference>
<evidence type="ECO:0000256" key="2">
    <source>
        <dbReference type="ARBA" id="ARBA00022475"/>
    </source>
</evidence>
<feature type="transmembrane region" description="Helical" evidence="9">
    <location>
        <begin position="20"/>
        <end position="36"/>
    </location>
</feature>
<evidence type="ECO:0000256" key="6">
    <source>
        <dbReference type="ARBA" id="ARBA00022989"/>
    </source>
</evidence>
<keyword evidence="7 9" id="KW-0472">Membrane</keyword>
<keyword evidence="4 11" id="KW-0808">Transferase</keyword>
<evidence type="ECO:0000256" key="8">
    <source>
        <dbReference type="SAM" id="MobiDB-lite"/>
    </source>
</evidence>
<dbReference type="PANTHER" id="PTHR33908">
    <property type="entry name" value="MANNOSYLTRANSFERASE YKCB-RELATED"/>
    <property type="match status" value="1"/>
</dbReference>
<proteinExistence type="predicted"/>
<dbReference type="OrthoDB" id="9775035at2"/>
<evidence type="ECO:0000256" key="7">
    <source>
        <dbReference type="ARBA" id="ARBA00023136"/>
    </source>
</evidence>
<evidence type="ECO:0000313" key="11">
    <source>
        <dbReference type="EMBL" id="SAI45768.1"/>
    </source>
</evidence>
<keyword evidence="2" id="KW-1003">Cell membrane</keyword>
<feature type="region of interest" description="Disordered" evidence="8">
    <location>
        <begin position="519"/>
        <end position="543"/>
    </location>
</feature>
<reference evidence="11 12" key="1">
    <citation type="submission" date="2016-03" db="EMBL/GenBank/DDBJ databases">
        <authorList>
            <consortium name="Pathogen Informatics"/>
        </authorList>
    </citation>
    <scope>NUCLEOTIDE SEQUENCE [LARGE SCALE GENOMIC DNA]</scope>
    <source>
        <strain evidence="11 12">NCTC13364</strain>
    </source>
</reference>
<dbReference type="EMBL" id="FKBS01000025">
    <property type="protein sequence ID" value="SAI45768.1"/>
    <property type="molecule type" value="Genomic_DNA"/>
</dbReference>
<feature type="transmembrane region" description="Helical" evidence="9">
    <location>
        <begin position="93"/>
        <end position="114"/>
    </location>
</feature>
<gene>
    <name evidence="11" type="primary">arnT_1</name>
    <name evidence="11" type="ORF">SAMEA1982600_03610</name>
</gene>
<evidence type="ECO:0000256" key="5">
    <source>
        <dbReference type="ARBA" id="ARBA00022692"/>
    </source>
</evidence>
<dbReference type="GO" id="GO:0103015">
    <property type="term" value="F:4-amino-4-deoxy-L-arabinose transferase activity"/>
    <property type="evidence" value="ECO:0007669"/>
    <property type="project" value="UniProtKB-EC"/>
</dbReference>
<accession>A0A157QJF2</accession>
<dbReference type="InterPro" id="IPR050297">
    <property type="entry name" value="LipidA_mod_glycosyltrf_83"/>
</dbReference>
<sequence>MNSTSDFTARLRGYWRGSPVPVLLAAAVWLVLLAWVRPLTLPDEGRYAGVAWEMLRSGDLSVPLLDGMPYFHKPPLFYWLAALSMRVFGLSEIAARLPSLLIAWAALAAMYAFVRRYRDATAARMAVLVLATTPLFYGGAQFANLDMSVAGMISLCVLAGADTVLRRARGRAWRSMAVATAVLAALAVLAKGLIGIVLPGGALALWLLWRRDGRGFLALLWPPAIVAFAVVGVPWFWMMQERFPGFFHYFFVYQHFQRFAETGFNNAQPFWFYLPVLAGLALPWSLWSGGMFRKRFWCADDADGLRPLMAIWLGVVLVFFSLPASKLVGYILPALPPLAFLVGEVLRDARQRATSELPPGRLVAASLTVAAVVCVLAVSIAAGRPRGGAAAIAPQVAARMQPGDTTVSLHAYPFDLGFYTKSRTPFWVVDHWDSPNIARRDNWRKELYDAGGFDPKVAQEVLVTTPVLRKRLCSAQPGARFWVWGEPGDEDTYPGLSGTHPQFAEGKRRVWLLESGPDLRQSVCDGTPTAGSPGTSARPGPAG</sequence>
<dbReference type="AlphaFoldDB" id="A0A157QJF2"/>
<dbReference type="Pfam" id="PF13231">
    <property type="entry name" value="PMT_2"/>
    <property type="match status" value="1"/>
</dbReference>
<name>A0A157QJF2_9BORD</name>
<keyword evidence="6 9" id="KW-1133">Transmembrane helix</keyword>
<feature type="transmembrane region" description="Helical" evidence="9">
    <location>
        <begin position="362"/>
        <end position="382"/>
    </location>
</feature>
<feature type="transmembrane region" description="Helical" evidence="9">
    <location>
        <begin position="126"/>
        <end position="143"/>
    </location>
</feature>
<keyword evidence="3 11" id="KW-0328">Glycosyltransferase</keyword>
<evidence type="ECO:0000313" key="12">
    <source>
        <dbReference type="Proteomes" id="UP000077037"/>
    </source>
</evidence>
<organism evidence="11 12">
    <name type="scientific">Bordetella ansorpii</name>
    <dbReference type="NCBI Taxonomy" id="288768"/>
    <lineage>
        <taxon>Bacteria</taxon>
        <taxon>Pseudomonadati</taxon>
        <taxon>Pseudomonadota</taxon>
        <taxon>Betaproteobacteria</taxon>
        <taxon>Burkholderiales</taxon>
        <taxon>Alcaligenaceae</taxon>
        <taxon>Bordetella</taxon>
    </lineage>
</organism>
<feature type="domain" description="Glycosyltransferase RgtA/B/C/D-like" evidence="10">
    <location>
        <begin position="72"/>
        <end position="235"/>
    </location>
</feature>
<evidence type="ECO:0000256" key="9">
    <source>
        <dbReference type="SAM" id="Phobius"/>
    </source>
</evidence>
<dbReference type="InterPro" id="IPR038731">
    <property type="entry name" value="RgtA/B/C-like"/>
</dbReference>
<feature type="transmembrane region" description="Helical" evidence="9">
    <location>
        <begin position="193"/>
        <end position="209"/>
    </location>
</feature>
<evidence type="ECO:0000256" key="1">
    <source>
        <dbReference type="ARBA" id="ARBA00004651"/>
    </source>
</evidence>
<dbReference type="RefSeq" id="WP_082887328.1">
    <property type="nucleotide sequence ID" value="NZ_FKBS01000025.1"/>
</dbReference>
<comment type="subcellular location">
    <subcellularLocation>
        <location evidence="1">Cell membrane</location>
        <topology evidence="1">Multi-pass membrane protein</topology>
    </subcellularLocation>
</comment>
<keyword evidence="5 9" id="KW-0812">Transmembrane</keyword>
<feature type="transmembrane region" description="Helical" evidence="9">
    <location>
        <begin position="216"/>
        <end position="237"/>
    </location>
</feature>